<organism evidence="2 3">
    <name type="scientific">Aspergillus flavus (strain ATCC 200026 / FGSC A1120 / IAM 13836 / NRRL 3357 / JCM 12722 / SRRC 167)</name>
    <dbReference type="NCBI Taxonomy" id="332952"/>
    <lineage>
        <taxon>Eukaryota</taxon>
        <taxon>Fungi</taxon>
        <taxon>Dikarya</taxon>
        <taxon>Ascomycota</taxon>
        <taxon>Pezizomycotina</taxon>
        <taxon>Eurotiomycetes</taxon>
        <taxon>Eurotiomycetidae</taxon>
        <taxon>Eurotiales</taxon>
        <taxon>Aspergillaceae</taxon>
        <taxon>Aspergillus</taxon>
        <taxon>Aspergillus subgen. Circumdati</taxon>
    </lineage>
</organism>
<dbReference type="EMBL" id="CP044616">
    <property type="protein sequence ID" value="QRD92499.1"/>
    <property type="molecule type" value="Genomic_DNA"/>
</dbReference>
<dbReference type="VEuPathDB" id="FungiDB:F9C07_2110520"/>
<dbReference type="VEuPathDB" id="FungiDB:AFLA_013886"/>
<sequence>MAPQQPEFPITRYLIAGLRTFFYSQLFVTPSYPELVCRPNRHRHWVEYRSRPRSRAPFLSSQLLTSNPRRPHSHKRANRKGGNHWVVTEGYEQALNETKEAFPESQPYLVIVSSEAHRLANFEINAPDLYAKLNEREAFSQQPRYQVTKLIEVLFTRELIARLKSKTASAPFVIINIVNPGFCFSNLDRSGSEPPQIVQIMRRILDRTTEVGGRTLVLAAAAPASSHGEFQSDGANHDVESWIYSDIGRRAQEKVFDQTTKVLEARKPGLAPGIGL</sequence>
<feature type="compositionally biased region" description="Polar residues" evidence="1">
    <location>
        <begin position="59"/>
        <end position="68"/>
    </location>
</feature>
<dbReference type="AlphaFoldDB" id="A0A7U2MZ11"/>
<evidence type="ECO:0000313" key="2">
    <source>
        <dbReference type="EMBL" id="QRD92499.1"/>
    </source>
</evidence>
<proteinExistence type="predicted"/>
<dbReference type="Proteomes" id="UP000596276">
    <property type="component" value="Chromosome 8"/>
</dbReference>
<dbReference type="Gene3D" id="3.40.50.720">
    <property type="entry name" value="NAD(P)-binding Rossmann-like Domain"/>
    <property type="match status" value="1"/>
</dbReference>
<name>A0A7U2MZ11_ASPFN</name>
<keyword evidence="3" id="KW-1185">Reference proteome</keyword>
<dbReference type="OrthoDB" id="542013at2759"/>
<evidence type="ECO:0000256" key="1">
    <source>
        <dbReference type="SAM" id="MobiDB-lite"/>
    </source>
</evidence>
<evidence type="ECO:0008006" key="4">
    <source>
        <dbReference type="Google" id="ProtNLM"/>
    </source>
</evidence>
<protein>
    <recommendedName>
        <fullName evidence="4">Short-chain dehydrogenase</fullName>
    </recommendedName>
</protein>
<accession>A0A7U2MZ11</accession>
<feature type="region of interest" description="Disordered" evidence="1">
    <location>
        <begin position="59"/>
        <end position="82"/>
    </location>
</feature>
<gene>
    <name evidence="2" type="ORF">F9C07_2110520</name>
</gene>
<feature type="compositionally biased region" description="Basic residues" evidence="1">
    <location>
        <begin position="69"/>
        <end position="82"/>
    </location>
</feature>
<dbReference type="InterPro" id="IPR036291">
    <property type="entry name" value="NAD(P)-bd_dom_sf"/>
</dbReference>
<reference evidence="3" key="1">
    <citation type="journal article" date="2021" name="G3 (Bethesda)">
        <title>Chromosome assembled and annotated genome sequence of Aspergillus flavus NRRL 3357.</title>
        <authorList>
            <person name="Skerker J.M."/>
            <person name="Pianalto K.M."/>
            <person name="Mondo S.J."/>
            <person name="Yang K."/>
            <person name="Arkin A.P."/>
            <person name="Keller N.P."/>
            <person name="Grigoriev I.V."/>
            <person name="Louise Glass N.L."/>
        </authorList>
    </citation>
    <scope>NUCLEOTIDE SEQUENCE [LARGE SCALE GENOMIC DNA]</scope>
    <source>
        <strain evidence="3">ATCC 200026 / FGSC A1120 / IAM 13836 / NRRL 3357 / JCM 12722 / SRRC 167</strain>
    </source>
</reference>
<dbReference type="SUPFAM" id="SSF51735">
    <property type="entry name" value="NAD(P)-binding Rossmann-fold domains"/>
    <property type="match status" value="1"/>
</dbReference>
<evidence type="ECO:0000313" key="3">
    <source>
        <dbReference type="Proteomes" id="UP000596276"/>
    </source>
</evidence>